<dbReference type="GO" id="GO:0034236">
    <property type="term" value="F:protein kinase A catalytic subunit binding"/>
    <property type="evidence" value="ECO:0007669"/>
    <property type="project" value="TreeGrafter"/>
</dbReference>
<dbReference type="PIRSF" id="PIRSF000548">
    <property type="entry name" value="PK_regulatory"/>
    <property type="match status" value="1"/>
</dbReference>
<evidence type="ECO:0000256" key="6">
    <source>
        <dbReference type="ARBA" id="ARBA00022741"/>
    </source>
</evidence>
<feature type="domain" description="Cyclic nucleotide-binding" evidence="10">
    <location>
        <begin position="228"/>
        <end position="352"/>
    </location>
</feature>
<dbReference type="InterPro" id="IPR018488">
    <property type="entry name" value="cNMP-bd_CS"/>
</dbReference>
<feature type="binding site" evidence="9">
    <location>
        <position position="302"/>
    </location>
    <ligand>
        <name>3',5'-cyclic AMP</name>
        <dbReference type="ChEBI" id="CHEBI:58165"/>
        <label>2</label>
    </ligand>
</feature>
<dbReference type="PRINTS" id="PR00103">
    <property type="entry name" value="CAMPKINASE"/>
</dbReference>
<evidence type="ECO:0000256" key="9">
    <source>
        <dbReference type="PIRSR" id="PIRSR000548-1"/>
    </source>
</evidence>
<feature type="binding site" evidence="9">
    <location>
        <position position="311"/>
    </location>
    <ligand>
        <name>3',5'-cyclic AMP</name>
        <dbReference type="ChEBI" id="CHEBI:58165"/>
        <label>2</label>
    </ligand>
</feature>
<dbReference type="PANTHER" id="PTHR11635">
    <property type="entry name" value="CAMP-DEPENDENT PROTEIN KINASE REGULATORY CHAIN"/>
    <property type="match status" value="1"/>
</dbReference>
<dbReference type="InterPro" id="IPR050503">
    <property type="entry name" value="cAMP-dep_PK_reg_su-like"/>
</dbReference>
<comment type="similarity">
    <text evidence="1 8">Belongs to the cAMP-dependent kinase regulatory chain family.</text>
</comment>
<proteinExistence type="inferred from homology"/>
<dbReference type="GO" id="GO:0005829">
    <property type="term" value="C:cytosol"/>
    <property type="evidence" value="ECO:0007669"/>
    <property type="project" value="TreeGrafter"/>
</dbReference>
<protein>
    <recommendedName>
        <fullName evidence="2 8">cAMP-dependent protein kinase regulatory subunit</fullName>
    </recommendedName>
</protein>
<feature type="domain" description="Cyclic nucleotide-binding" evidence="10">
    <location>
        <begin position="82"/>
        <end position="225"/>
    </location>
</feature>
<keyword evidence="11" id="KW-0808">Transferase</keyword>
<dbReference type="RefSeq" id="XP_040624637.1">
    <property type="nucleotide sequence ID" value="XM_040775536.1"/>
</dbReference>
<dbReference type="PROSITE" id="PS00888">
    <property type="entry name" value="CNMP_BINDING_1"/>
    <property type="match status" value="2"/>
</dbReference>
<evidence type="ECO:0000313" key="11">
    <source>
        <dbReference type="EMBL" id="EJT97739.1"/>
    </source>
</evidence>
<reference evidence="11 12" key="1">
    <citation type="journal article" date="2012" name="Science">
        <title>The Paleozoic origin of enzymatic lignin decomposition reconstructed from 31 fungal genomes.</title>
        <authorList>
            <person name="Floudas D."/>
            <person name="Binder M."/>
            <person name="Riley R."/>
            <person name="Barry K."/>
            <person name="Blanchette R.A."/>
            <person name="Henrissat B."/>
            <person name="Martinez A.T."/>
            <person name="Otillar R."/>
            <person name="Spatafora J.W."/>
            <person name="Yadav J.S."/>
            <person name="Aerts A."/>
            <person name="Benoit I."/>
            <person name="Boyd A."/>
            <person name="Carlson A."/>
            <person name="Copeland A."/>
            <person name="Coutinho P.M."/>
            <person name="de Vries R.P."/>
            <person name="Ferreira P."/>
            <person name="Findley K."/>
            <person name="Foster B."/>
            <person name="Gaskell J."/>
            <person name="Glotzer D."/>
            <person name="Gorecki P."/>
            <person name="Heitman J."/>
            <person name="Hesse C."/>
            <person name="Hori C."/>
            <person name="Igarashi K."/>
            <person name="Jurgens J.A."/>
            <person name="Kallen N."/>
            <person name="Kersten P."/>
            <person name="Kohler A."/>
            <person name="Kuees U."/>
            <person name="Kumar T.K.A."/>
            <person name="Kuo A."/>
            <person name="LaButti K."/>
            <person name="Larrondo L.F."/>
            <person name="Lindquist E."/>
            <person name="Ling A."/>
            <person name="Lombard V."/>
            <person name="Lucas S."/>
            <person name="Lundell T."/>
            <person name="Martin R."/>
            <person name="McLaughlin D.J."/>
            <person name="Morgenstern I."/>
            <person name="Morin E."/>
            <person name="Murat C."/>
            <person name="Nagy L.G."/>
            <person name="Nolan M."/>
            <person name="Ohm R.A."/>
            <person name="Patyshakuliyeva A."/>
            <person name="Rokas A."/>
            <person name="Ruiz-Duenas F.J."/>
            <person name="Sabat G."/>
            <person name="Salamov A."/>
            <person name="Samejima M."/>
            <person name="Schmutz J."/>
            <person name="Slot J.C."/>
            <person name="St John F."/>
            <person name="Stenlid J."/>
            <person name="Sun H."/>
            <person name="Sun S."/>
            <person name="Syed K."/>
            <person name="Tsang A."/>
            <person name="Wiebenga A."/>
            <person name="Young D."/>
            <person name="Pisabarro A."/>
            <person name="Eastwood D.C."/>
            <person name="Martin F."/>
            <person name="Cullen D."/>
            <person name="Grigoriev I.V."/>
            <person name="Hibbett D.S."/>
        </authorList>
    </citation>
    <scope>NUCLEOTIDE SEQUENCE [LARGE SCALE GENOMIC DNA]</scope>
    <source>
        <strain evidence="11 12">DJM-731 SS1</strain>
    </source>
</reference>
<feature type="binding site" evidence="9">
    <location>
        <position position="175"/>
    </location>
    <ligand>
        <name>3',5'-cyclic AMP</name>
        <dbReference type="ChEBI" id="CHEBI:58165"/>
        <label>1</label>
    </ligand>
</feature>
<dbReference type="GO" id="GO:0005952">
    <property type="term" value="C:cAMP-dependent protein kinase complex"/>
    <property type="evidence" value="ECO:0007669"/>
    <property type="project" value="InterPro"/>
</dbReference>
<keyword evidence="4 8" id="KW-0116">cAMP-binding</keyword>
<dbReference type="InterPro" id="IPR000595">
    <property type="entry name" value="cNMP-bd_dom"/>
</dbReference>
<dbReference type="HOGENOM" id="CLU_018310_0_0_1"/>
<dbReference type="AlphaFoldDB" id="M5FRT0"/>
<keyword evidence="6 8" id="KW-0547">Nucleotide-binding</keyword>
<accession>M5FRT0</accession>
<dbReference type="CDD" id="cd00038">
    <property type="entry name" value="CAP_ED"/>
    <property type="match status" value="2"/>
</dbReference>
<dbReference type="InterPro" id="IPR018490">
    <property type="entry name" value="cNMP-bd_dom_sf"/>
</dbReference>
<evidence type="ECO:0000256" key="8">
    <source>
        <dbReference type="PIRNR" id="PIRNR000548"/>
    </source>
</evidence>
<evidence type="ECO:0000313" key="12">
    <source>
        <dbReference type="Proteomes" id="UP000030653"/>
    </source>
</evidence>
<dbReference type="EMBL" id="JH795876">
    <property type="protein sequence ID" value="EJT97739.1"/>
    <property type="molecule type" value="Genomic_DNA"/>
</dbReference>
<keyword evidence="3" id="KW-0597">Phosphoprotein</keyword>
<keyword evidence="12" id="KW-1185">Reference proteome</keyword>
<dbReference type="SUPFAM" id="SSF51206">
    <property type="entry name" value="cAMP-binding domain-like"/>
    <property type="match status" value="2"/>
</dbReference>
<dbReference type="PROSITE" id="PS50042">
    <property type="entry name" value="CNMP_BINDING_3"/>
    <property type="match status" value="2"/>
</dbReference>
<gene>
    <name evidence="11" type="ORF">DACRYDRAFT_59056</name>
</gene>
<dbReference type="PROSITE" id="PS00889">
    <property type="entry name" value="CNMP_BINDING_2"/>
    <property type="match status" value="2"/>
</dbReference>
<dbReference type="Pfam" id="PF00027">
    <property type="entry name" value="cNMP_binding"/>
    <property type="match status" value="2"/>
</dbReference>
<dbReference type="OrthoDB" id="417078at2759"/>
<evidence type="ECO:0000256" key="4">
    <source>
        <dbReference type="ARBA" id="ARBA00022566"/>
    </source>
</evidence>
<dbReference type="Gene3D" id="2.60.120.10">
    <property type="entry name" value="Jelly Rolls"/>
    <property type="match status" value="2"/>
</dbReference>
<evidence type="ECO:0000256" key="3">
    <source>
        <dbReference type="ARBA" id="ARBA00022553"/>
    </source>
</evidence>
<dbReference type="GO" id="GO:0004862">
    <property type="term" value="F:cAMP-dependent protein kinase inhibitor activity"/>
    <property type="evidence" value="ECO:0007669"/>
    <property type="project" value="TreeGrafter"/>
</dbReference>
<dbReference type="InterPro" id="IPR014710">
    <property type="entry name" value="RmlC-like_jellyroll"/>
</dbReference>
<evidence type="ECO:0000256" key="7">
    <source>
        <dbReference type="ARBA" id="ARBA00023149"/>
    </source>
</evidence>
<feature type="binding site" evidence="9">
    <location>
        <position position="184"/>
    </location>
    <ligand>
        <name>3',5'-cyclic AMP</name>
        <dbReference type="ChEBI" id="CHEBI:58165"/>
        <label>1</label>
    </ligand>
</feature>
<evidence type="ECO:0000259" key="10">
    <source>
        <dbReference type="PROSITE" id="PS50042"/>
    </source>
</evidence>
<dbReference type="PANTHER" id="PTHR11635:SF152">
    <property type="entry name" value="CAMP-DEPENDENT PROTEIN KINASE TYPE I REGULATORY SUBUNIT-RELATED"/>
    <property type="match status" value="1"/>
</dbReference>
<dbReference type="GO" id="GO:0016301">
    <property type="term" value="F:kinase activity"/>
    <property type="evidence" value="ECO:0007669"/>
    <property type="project" value="UniProtKB-KW"/>
</dbReference>
<name>M5FRT0_DACPD</name>
<dbReference type="OMA" id="SQTRCVG"/>
<dbReference type="SMART" id="SM00100">
    <property type="entry name" value="cNMP"/>
    <property type="match status" value="2"/>
</dbReference>
<evidence type="ECO:0000256" key="5">
    <source>
        <dbReference type="ARBA" id="ARBA00022737"/>
    </source>
</evidence>
<dbReference type="InterPro" id="IPR012198">
    <property type="entry name" value="cAMP_dep_PK_reg_su"/>
</dbReference>
<comment type="subunit">
    <text evidence="8">Tetramer, composed of 2 regulatory (R) and 2 catalytic (C) subunits. In the presence of cAMP it dissociates into 2 active monomeric C subunits and an R dimer.</text>
</comment>
<dbReference type="STRING" id="1858805.M5FRT0"/>
<keyword evidence="5" id="KW-0677">Repeat</keyword>
<evidence type="ECO:0000256" key="1">
    <source>
        <dbReference type="ARBA" id="ARBA00005753"/>
    </source>
</evidence>
<keyword evidence="7 8" id="KW-0114">cAMP</keyword>
<dbReference type="GO" id="GO:0030552">
    <property type="term" value="F:cAMP binding"/>
    <property type="evidence" value="ECO:0007669"/>
    <property type="project" value="UniProtKB-KW"/>
</dbReference>
<sequence>MTVHAPYPFVSAFQQGLSGLPTRIAGVPPSPSQAGFVQGRRGSVSAESISLPPGGQKPILPFYEKTPEQLKRIKDSISKAWLFKDLDPEQEVSVYGAFKEVHTKAGEVIIKQGDAGNLFYVVESGNLEIFISSFDERDEQGDGEAYPPNTTEEVYSRDGYGKLVQKVGPSGSFGELALMYNVTRAATVVSITPCILWALDRITFRTILMDTAFRKRRMYDQFLSTVPIFRSLSQYERYKIADCLDTFVFQKGDIVIRQGDIGDRFYIVEMGNAAAVKDVVGEDGRTERRTVKLYKKGDFFGELALLRNEPRAASVVATGSPDARLYQGLRVVSMPRDAFDRVMGPLADDLRRQVYSDSSVAPEVIV</sequence>
<organism evidence="11 12">
    <name type="scientific">Dacryopinax primogenitus (strain DJM 731)</name>
    <name type="common">Brown rot fungus</name>
    <dbReference type="NCBI Taxonomy" id="1858805"/>
    <lineage>
        <taxon>Eukaryota</taxon>
        <taxon>Fungi</taxon>
        <taxon>Dikarya</taxon>
        <taxon>Basidiomycota</taxon>
        <taxon>Agaricomycotina</taxon>
        <taxon>Dacrymycetes</taxon>
        <taxon>Dacrymycetales</taxon>
        <taxon>Dacrymycetaceae</taxon>
        <taxon>Dacryopinax</taxon>
    </lineage>
</organism>
<keyword evidence="11" id="KW-0418">Kinase</keyword>
<dbReference type="GeneID" id="63690598"/>
<dbReference type="Proteomes" id="UP000030653">
    <property type="component" value="Unassembled WGS sequence"/>
</dbReference>
<dbReference type="GO" id="GO:0005634">
    <property type="term" value="C:nucleus"/>
    <property type="evidence" value="ECO:0007669"/>
    <property type="project" value="TreeGrafter"/>
</dbReference>
<evidence type="ECO:0000256" key="2">
    <source>
        <dbReference type="ARBA" id="ARBA00020355"/>
    </source>
</evidence>